<keyword evidence="1" id="KW-0472">Membrane</keyword>
<dbReference type="Proteomes" id="UP000465609">
    <property type="component" value="Chromosome"/>
</dbReference>
<keyword evidence="1" id="KW-0812">Transmembrane</keyword>
<evidence type="ECO:0000313" key="3">
    <source>
        <dbReference type="Proteomes" id="UP000465609"/>
    </source>
</evidence>
<protein>
    <submittedName>
        <fullName evidence="2">Uncharacterized protein</fullName>
    </submittedName>
</protein>
<organism evidence="2 3">
    <name type="scientific">Mycolicibacterium aubagnense</name>
    <dbReference type="NCBI Taxonomy" id="319707"/>
    <lineage>
        <taxon>Bacteria</taxon>
        <taxon>Bacillati</taxon>
        <taxon>Actinomycetota</taxon>
        <taxon>Actinomycetes</taxon>
        <taxon>Mycobacteriales</taxon>
        <taxon>Mycobacteriaceae</taxon>
        <taxon>Mycolicibacterium</taxon>
    </lineage>
</organism>
<gene>
    <name evidence="2" type="ORF">MAUB_03160</name>
</gene>
<reference evidence="2 3" key="1">
    <citation type="journal article" date="2019" name="Emerg. Microbes Infect.">
        <title>Comprehensive subspecies identification of 175 nontuberculous mycobacteria species based on 7547 genomic profiles.</title>
        <authorList>
            <person name="Matsumoto Y."/>
            <person name="Kinjo T."/>
            <person name="Motooka D."/>
            <person name="Nabeya D."/>
            <person name="Jung N."/>
            <person name="Uechi K."/>
            <person name="Horii T."/>
            <person name="Iida T."/>
            <person name="Fujita J."/>
            <person name="Nakamura S."/>
        </authorList>
    </citation>
    <scope>NUCLEOTIDE SEQUENCE [LARGE SCALE GENOMIC DNA]</scope>
    <source>
        <strain evidence="2 3">JCM 15296</strain>
    </source>
</reference>
<dbReference type="EMBL" id="AP022577">
    <property type="protein sequence ID" value="BBX82443.1"/>
    <property type="molecule type" value="Genomic_DNA"/>
</dbReference>
<proteinExistence type="predicted"/>
<dbReference type="RefSeq" id="WP_163910838.1">
    <property type="nucleotide sequence ID" value="NZ_AP022577.1"/>
</dbReference>
<keyword evidence="3" id="KW-1185">Reference proteome</keyword>
<accession>A0ABN5YLU0</accession>
<sequence length="54" mass="5821">MIISTQALVVVIAIIAIVLLIALGTMLMKWSFLLLVKGRAKRPIAVHGSEPPNL</sequence>
<keyword evidence="1" id="KW-1133">Transmembrane helix</keyword>
<name>A0ABN5YLU0_9MYCO</name>
<evidence type="ECO:0000256" key="1">
    <source>
        <dbReference type="SAM" id="Phobius"/>
    </source>
</evidence>
<feature type="transmembrane region" description="Helical" evidence="1">
    <location>
        <begin position="6"/>
        <end position="32"/>
    </location>
</feature>
<evidence type="ECO:0000313" key="2">
    <source>
        <dbReference type="EMBL" id="BBX82443.1"/>
    </source>
</evidence>